<protein>
    <submittedName>
        <fullName evidence="1">Uncharacterized protein</fullName>
    </submittedName>
</protein>
<reference evidence="1 2" key="1">
    <citation type="submission" date="2018-06" db="EMBL/GenBank/DDBJ databases">
        <authorList>
            <consortium name="Pathogen Informatics"/>
            <person name="Doyle S."/>
        </authorList>
    </citation>
    <scope>NUCLEOTIDE SEQUENCE [LARGE SCALE GENOMIC DNA]</scope>
    <source>
        <strain evidence="1 2">NCTC12026</strain>
    </source>
</reference>
<gene>
    <name evidence="1" type="ORF">NCTC12026_02644</name>
</gene>
<proteinExistence type="predicted"/>
<dbReference type="AlphaFoldDB" id="A0A379G5A9"/>
<dbReference type="EMBL" id="UGUA01000002">
    <property type="protein sequence ID" value="SUC36224.1"/>
    <property type="molecule type" value="Genomic_DNA"/>
</dbReference>
<organism evidence="1 2">
    <name type="scientific">Providencia rustigianii</name>
    <dbReference type="NCBI Taxonomy" id="158850"/>
    <lineage>
        <taxon>Bacteria</taxon>
        <taxon>Pseudomonadati</taxon>
        <taxon>Pseudomonadota</taxon>
        <taxon>Gammaproteobacteria</taxon>
        <taxon>Enterobacterales</taxon>
        <taxon>Morganellaceae</taxon>
        <taxon>Providencia</taxon>
    </lineage>
</organism>
<sequence>MKVISWLITWRWVFKQSVMESGMTTQGAISMKTSMVRNNLFGCRNSSFIHRDMQRMIDAAARKNRGE</sequence>
<evidence type="ECO:0000313" key="2">
    <source>
        <dbReference type="Proteomes" id="UP000255129"/>
    </source>
</evidence>
<accession>A0A379G5A9</accession>
<name>A0A379G5A9_9GAMM</name>
<evidence type="ECO:0000313" key="1">
    <source>
        <dbReference type="EMBL" id="SUC36224.1"/>
    </source>
</evidence>
<dbReference type="RefSeq" id="WP_112860420.1">
    <property type="nucleotide sequence ID" value="NZ_AP018946.1"/>
</dbReference>
<dbReference type="Proteomes" id="UP000255129">
    <property type="component" value="Unassembled WGS sequence"/>
</dbReference>